<accession>A0AA43AZA4</accession>
<evidence type="ECO:0000313" key="1">
    <source>
        <dbReference type="EMBL" id="MDH2007434.1"/>
    </source>
</evidence>
<reference evidence="1" key="1">
    <citation type="submission" date="2022-09" db="EMBL/GenBank/DDBJ databases">
        <title>Intensive care unit water sources are persistently colonized with multi-drug resistant bacteria and are the site of extensive horizontal gene transfer of antibiotic resistance genes.</title>
        <authorList>
            <person name="Diorio-Toth L."/>
        </authorList>
    </citation>
    <scope>NUCLEOTIDE SEQUENCE</scope>
    <source>
        <strain evidence="1">GD03686</strain>
    </source>
</reference>
<gene>
    <name evidence="1" type="ORF">N5J23_18230</name>
</gene>
<evidence type="ECO:0000313" key="2">
    <source>
        <dbReference type="Proteomes" id="UP001161294"/>
    </source>
</evidence>
<organism evidence="1 2">
    <name type="scientific">Comamonas aquatica</name>
    <dbReference type="NCBI Taxonomy" id="225991"/>
    <lineage>
        <taxon>Bacteria</taxon>
        <taxon>Pseudomonadati</taxon>
        <taxon>Pseudomonadota</taxon>
        <taxon>Betaproteobacteria</taxon>
        <taxon>Burkholderiales</taxon>
        <taxon>Comamonadaceae</taxon>
        <taxon>Comamonas</taxon>
    </lineage>
</organism>
<dbReference type="Proteomes" id="UP001161294">
    <property type="component" value="Unassembled WGS sequence"/>
</dbReference>
<sequence length="107" mass="12077">MAVLRRQPWHSHGWGLGSLASNWIYATAPRDTCNDRTGVQENNLLITGFGFRPEDEHIIANLNKAFNQGIFDNIFIYDVINPLKGSTVPHTWIDAQQQKLSTVLNSI</sequence>
<comment type="caution">
    <text evidence="1">The sequence shown here is derived from an EMBL/GenBank/DDBJ whole genome shotgun (WGS) entry which is preliminary data.</text>
</comment>
<proteinExistence type="predicted"/>
<protein>
    <submittedName>
        <fullName evidence="1">Uncharacterized protein</fullName>
    </submittedName>
</protein>
<dbReference type="AlphaFoldDB" id="A0AA43AZA4"/>
<dbReference type="RefSeq" id="WP_279871681.1">
    <property type="nucleotide sequence ID" value="NZ_JAOCIA010000079.1"/>
</dbReference>
<name>A0AA43AZA4_9BURK</name>
<dbReference type="EMBL" id="JAOCJW010000078">
    <property type="protein sequence ID" value="MDH2007434.1"/>
    <property type="molecule type" value="Genomic_DNA"/>
</dbReference>